<dbReference type="PRINTS" id="PR00039">
    <property type="entry name" value="HTHLYSR"/>
</dbReference>
<evidence type="ECO:0000259" key="6">
    <source>
        <dbReference type="PROSITE" id="PS50931"/>
    </source>
</evidence>
<dbReference type="AlphaFoldDB" id="A0A2U3Q6I8"/>
<evidence type="ECO:0000256" key="5">
    <source>
        <dbReference type="ARBA" id="ARBA00023163"/>
    </source>
</evidence>
<gene>
    <name evidence="7" type="ORF">BRAD3257_6031</name>
</gene>
<sequence length="306" mass="33689">MPIRRLPSLNGLRAFEAAARHGSFVAAADELNVTQAAISRMVRLLEERFGFQLFERRPNGLDLTAQGRALQPGLTSAFDAIAGLAEQVSLMRTTPVLTLGVGPTFAVRWLIPRLRGFYEQHPEIDVRLSTGGALNPFRDDWTCGILLGDGHWPGYEAELLFATDLFPVCTKAVAQRIPHPSKLTRQDMLQVAHSPEDWDLWLAAAGVKPRGKGVGPTFGNYTMALQAAVDGIGVAIGLRPYVEEDLAKGRLVAPFSVTVPKKRAWYLLYRAFRKDDPGLAVLRAWLIDSLSSERRSVAPKAPRNEP</sequence>
<protein>
    <submittedName>
        <fullName evidence="7">Transcriptional regulator, LysR family</fullName>
    </submittedName>
</protein>
<dbReference type="GO" id="GO:0043565">
    <property type="term" value="F:sequence-specific DNA binding"/>
    <property type="evidence" value="ECO:0007669"/>
    <property type="project" value="TreeGrafter"/>
</dbReference>
<name>A0A2U3Q6I8_9BRAD</name>
<dbReference type="InterPro" id="IPR005119">
    <property type="entry name" value="LysR_subst-bd"/>
</dbReference>
<dbReference type="Proteomes" id="UP000246085">
    <property type="component" value="Chromosome BRAD3257"/>
</dbReference>
<evidence type="ECO:0000256" key="2">
    <source>
        <dbReference type="ARBA" id="ARBA00009437"/>
    </source>
</evidence>
<dbReference type="KEGG" id="bvz:BRAD3257_6031"/>
<dbReference type="InterPro" id="IPR000847">
    <property type="entry name" value="LysR_HTH_N"/>
</dbReference>
<dbReference type="InterPro" id="IPR036388">
    <property type="entry name" value="WH-like_DNA-bd_sf"/>
</dbReference>
<dbReference type="PANTHER" id="PTHR30537">
    <property type="entry name" value="HTH-TYPE TRANSCRIPTIONAL REGULATOR"/>
    <property type="match status" value="1"/>
</dbReference>
<keyword evidence="5" id="KW-0804">Transcription</keyword>
<dbReference type="RefSeq" id="WP_244607698.1">
    <property type="nucleotide sequence ID" value="NZ_LS398110.1"/>
</dbReference>
<comment type="similarity">
    <text evidence="2">Belongs to the LysR transcriptional regulatory family.</text>
</comment>
<evidence type="ECO:0000313" key="7">
    <source>
        <dbReference type="EMBL" id="SPP96956.1"/>
    </source>
</evidence>
<evidence type="ECO:0000256" key="3">
    <source>
        <dbReference type="ARBA" id="ARBA00023015"/>
    </source>
</evidence>
<evidence type="ECO:0000256" key="1">
    <source>
        <dbReference type="ARBA" id="ARBA00003502"/>
    </source>
</evidence>
<dbReference type="PANTHER" id="PTHR30537:SF74">
    <property type="entry name" value="HTH-TYPE TRANSCRIPTIONAL REGULATOR TRPI"/>
    <property type="match status" value="1"/>
</dbReference>
<reference evidence="7 8" key="1">
    <citation type="submission" date="2018-03" db="EMBL/GenBank/DDBJ databases">
        <authorList>
            <person name="Gully D."/>
        </authorList>
    </citation>
    <scope>NUCLEOTIDE SEQUENCE [LARGE SCALE GENOMIC DNA]</scope>
    <source>
        <strain evidence="7">ORS3257</strain>
    </source>
</reference>
<keyword evidence="3" id="KW-0805">Transcription regulation</keyword>
<dbReference type="Gene3D" id="3.40.190.10">
    <property type="entry name" value="Periplasmic binding protein-like II"/>
    <property type="match status" value="2"/>
</dbReference>
<feature type="domain" description="HTH lysR-type" evidence="6">
    <location>
        <begin position="7"/>
        <end position="64"/>
    </location>
</feature>
<dbReference type="GO" id="GO:0006351">
    <property type="term" value="P:DNA-templated transcription"/>
    <property type="evidence" value="ECO:0007669"/>
    <property type="project" value="TreeGrafter"/>
</dbReference>
<dbReference type="InterPro" id="IPR036390">
    <property type="entry name" value="WH_DNA-bd_sf"/>
</dbReference>
<dbReference type="CDD" id="cd08432">
    <property type="entry name" value="PBP2_GcdR_TrpI_HvrB_AmpR_like"/>
    <property type="match status" value="1"/>
</dbReference>
<keyword evidence="4" id="KW-0238">DNA-binding</keyword>
<dbReference type="GO" id="GO:0003700">
    <property type="term" value="F:DNA-binding transcription factor activity"/>
    <property type="evidence" value="ECO:0007669"/>
    <property type="project" value="InterPro"/>
</dbReference>
<accession>A0A2U3Q6I8</accession>
<organism evidence="7 8">
    <name type="scientific">Bradyrhizobium vignae</name>
    <dbReference type="NCBI Taxonomy" id="1549949"/>
    <lineage>
        <taxon>Bacteria</taxon>
        <taxon>Pseudomonadati</taxon>
        <taxon>Pseudomonadota</taxon>
        <taxon>Alphaproteobacteria</taxon>
        <taxon>Hyphomicrobiales</taxon>
        <taxon>Nitrobacteraceae</taxon>
        <taxon>Bradyrhizobium</taxon>
    </lineage>
</organism>
<dbReference type="Pfam" id="PF03466">
    <property type="entry name" value="LysR_substrate"/>
    <property type="match status" value="1"/>
</dbReference>
<dbReference type="SUPFAM" id="SSF46785">
    <property type="entry name" value="Winged helix' DNA-binding domain"/>
    <property type="match status" value="1"/>
</dbReference>
<evidence type="ECO:0000256" key="4">
    <source>
        <dbReference type="ARBA" id="ARBA00023125"/>
    </source>
</evidence>
<dbReference type="PROSITE" id="PS50931">
    <property type="entry name" value="HTH_LYSR"/>
    <property type="match status" value="1"/>
</dbReference>
<dbReference type="InterPro" id="IPR058163">
    <property type="entry name" value="LysR-type_TF_proteobact-type"/>
</dbReference>
<dbReference type="Pfam" id="PF00126">
    <property type="entry name" value="HTH_1"/>
    <property type="match status" value="1"/>
</dbReference>
<comment type="function">
    <text evidence="1">NodD regulates the expression of the nodABCFE genes which encode other nodulation proteins. NodD is also a negative regulator of its own expression. Binds flavonoids as inducers.</text>
</comment>
<dbReference type="EMBL" id="LS398110">
    <property type="protein sequence ID" value="SPP96956.1"/>
    <property type="molecule type" value="Genomic_DNA"/>
</dbReference>
<proteinExistence type="inferred from homology"/>
<evidence type="ECO:0000313" key="8">
    <source>
        <dbReference type="Proteomes" id="UP000246085"/>
    </source>
</evidence>
<dbReference type="Gene3D" id="1.10.10.10">
    <property type="entry name" value="Winged helix-like DNA-binding domain superfamily/Winged helix DNA-binding domain"/>
    <property type="match status" value="1"/>
</dbReference>
<dbReference type="SUPFAM" id="SSF53850">
    <property type="entry name" value="Periplasmic binding protein-like II"/>
    <property type="match status" value="1"/>
</dbReference>